<gene>
    <name evidence="2" type="ORF">Pla133_43000</name>
</gene>
<keyword evidence="3" id="KW-1185">Reference proteome</keyword>
<feature type="region of interest" description="Disordered" evidence="1">
    <location>
        <begin position="490"/>
        <end position="519"/>
    </location>
</feature>
<organism evidence="2 3">
    <name type="scientific">Engelhardtia mirabilis</name>
    <dbReference type="NCBI Taxonomy" id="2528011"/>
    <lineage>
        <taxon>Bacteria</taxon>
        <taxon>Pseudomonadati</taxon>
        <taxon>Planctomycetota</taxon>
        <taxon>Planctomycetia</taxon>
        <taxon>Planctomycetia incertae sedis</taxon>
        <taxon>Engelhardtia</taxon>
    </lineage>
</organism>
<proteinExistence type="predicted"/>
<dbReference type="KEGG" id="pbap:Pla133_43000"/>
<dbReference type="EMBL" id="CP036287">
    <property type="protein sequence ID" value="QDU69183.1"/>
    <property type="molecule type" value="Genomic_DNA"/>
</dbReference>
<evidence type="ECO:0000313" key="3">
    <source>
        <dbReference type="Proteomes" id="UP000316921"/>
    </source>
</evidence>
<dbReference type="AlphaFoldDB" id="A0A518BQC9"/>
<dbReference type="RefSeq" id="WP_145068852.1">
    <property type="nucleotide sequence ID" value="NZ_CP036287.1"/>
</dbReference>
<feature type="region of interest" description="Disordered" evidence="1">
    <location>
        <begin position="34"/>
        <end position="58"/>
    </location>
</feature>
<dbReference type="Proteomes" id="UP000316921">
    <property type="component" value="Chromosome"/>
</dbReference>
<name>A0A518BQC9_9BACT</name>
<feature type="compositionally biased region" description="Pro residues" evidence="1">
    <location>
        <begin position="507"/>
        <end position="516"/>
    </location>
</feature>
<accession>A0A518BQC9</accession>
<evidence type="ECO:0000256" key="1">
    <source>
        <dbReference type="SAM" id="MobiDB-lite"/>
    </source>
</evidence>
<sequence>MRKLIVVVVVLAIGLLLVDLPRVGDPGGAARRIAEQDGVDDSNGGLTSPDSYAADGGNDRALAPSGPLADGASDELRLSTIQFEDSRDGVLLDGWGELCLLTSGGALRRVEVREGSARLPDGLGLDEACWVVDLRLDGVDYTYLELDATWAELVEQTPVAVFPGRAVPARVVDEAGAPWTLPLRLGPPIDGGFGVGAEGHARLRAEVTSPIALPFAGPGERLELLTEGGRARFVVPPPPAPLEVDPPDGSIVAIELSDVVLTATRDVELVLLAGAPLDGLFLSVSAVRGLRPSDAEAAGVAVVRLERSRWFENSQGDFELRTALPQLPSGTYRLSDSGVNAEAGVELSVESFEVSSDSEREIAVWIYTDEVARPTTGRIALRFARPWREVLALGEGRLKVFLTAGSGGQLASGQRRSLSCRLDSGRVTARDDFTVELHEFVDLAAGPYVLSLQPVGFVTDVELPPSGSGPTVVVPAIGRVRVQPRGAEAEATAAGGSRPRPVLEPLAVPPEIPSPIRPIGTDERSSEYLLVHGEYGLQVPGGTVVIEPSSFSVDRQEVLVEWEQRRSFAREVRWKLDGVDLSLPLSMQGDVRLLLDGTSVDGVVAQGIGFDLGTQRLAGWRVIAPISGTFVLDVPLTLPDGRTVHRRLPDFTLGEVELPPVIDELSDMDL</sequence>
<reference evidence="2 3" key="1">
    <citation type="submission" date="2019-02" db="EMBL/GenBank/DDBJ databases">
        <title>Deep-cultivation of Planctomycetes and their phenomic and genomic characterization uncovers novel biology.</title>
        <authorList>
            <person name="Wiegand S."/>
            <person name="Jogler M."/>
            <person name="Boedeker C."/>
            <person name="Pinto D."/>
            <person name="Vollmers J."/>
            <person name="Rivas-Marin E."/>
            <person name="Kohn T."/>
            <person name="Peeters S.H."/>
            <person name="Heuer A."/>
            <person name="Rast P."/>
            <person name="Oberbeckmann S."/>
            <person name="Bunk B."/>
            <person name="Jeske O."/>
            <person name="Meyerdierks A."/>
            <person name="Storesund J.E."/>
            <person name="Kallscheuer N."/>
            <person name="Luecker S."/>
            <person name="Lage O.M."/>
            <person name="Pohl T."/>
            <person name="Merkel B.J."/>
            <person name="Hornburger P."/>
            <person name="Mueller R.-W."/>
            <person name="Bruemmer F."/>
            <person name="Labrenz M."/>
            <person name="Spormann A.M."/>
            <person name="Op den Camp H."/>
            <person name="Overmann J."/>
            <person name="Amann R."/>
            <person name="Jetten M.S.M."/>
            <person name="Mascher T."/>
            <person name="Medema M.H."/>
            <person name="Devos D.P."/>
            <person name="Kaster A.-K."/>
            <person name="Ovreas L."/>
            <person name="Rohde M."/>
            <person name="Galperin M.Y."/>
            <person name="Jogler C."/>
        </authorList>
    </citation>
    <scope>NUCLEOTIDE SEQUENCE [LARGE SCALE GENOMIC DNA]</scope>
    <source>
        <strain evidence="2 3">Pla133</strain>
    </source>
</reference>
<protein>
    <submittedName>
        <fullName evidence="2">Uncharacterized protein</fullName>
    </submittedName>
</protein>
<evidence type="ECO:0000313" key="2">
    <source>
        <dbReference type="EMBL" id="QDU69183.1"/>
    </source>
</evidence>